<dbReference type="SUPFAM" id="SSF55729">
    <property type="entry name" value="Acyl-CoA N-acyltransferases (Nat)"/>
    <property type="match status" value="1"/>
</dbReference>
<evidence type="ECO:0000259" key="1">
    <source>
        <dbReference type="Pfam" id="PF13530"/>
    </source>
</evidence>
<dbReference type="KEGG" id="sco:SCP1.50c"/>
<evidence type="ECO:0000313" key="4">
    <source>
        <dbReference type="EMBL" id="CAC36829.1"/>
    </source>
</evidence>
<dbReference type="InterPro" id="IPR051554">
    <property type="entry name" value="Acetyltransferase_Eis"/>
</dbReference>
<keyword evidence="5" id="KW-1185">Reference proteome</keyword>
<dbReference type="InterPro" id="IPR041380">
    <property type="entry name" value="Acetyltransf_17"/>
</dbReference>
<reference evidence="4" key="4">
    <citation type="journal article" date="2008" name="Proc. Natl. Acad. Sci. U.S.A.">
        <title>2-Alkyl-4-hydroxymethylfuran-3-carboxylic acids, antibiotic production inducers discovered by Streptomyces coelicolor genome mining.</title>
        <authorList>
            <person name="Corre C."/>
            <person name="Song L."/>
            <person name="O'Rourke S."/>
            <person name="Chater K.F."/>
            <person name="Challis G.L."/>
        </authorList>
    </citation>
    <scope>NUCLEOTIDE SEQUENCE</scope>
    <source>
        <strain evidence="4">A3</strain>
        <plasmid evidence="5">SCP1</plasmid>
    </source>
</reference>
<dbReference type="EMBL" id="AL589148">
    <property type="protein sequence ID" value="CAC36829.1"/>
    <property type="molecule type" value="Genomic_DNA"/>
</dbReference>
<dbReference type="InterPro" id="IPR016181">
    <property type="entry name" value="Acyl_CoA_acyltransferase"/>
</dbReference>
<dbReference type="PATRIC" id="fig|100226.15.peg.7998"/>
<feature type="domain" description="Enhanced intracellular survival protein" evidence="1">
    <location>
        <begin position="298"/>
        <end position="396"/>
    </location>
</feature>
<dbReference type="GO" id="GO:0034069">
    <property type="term" value="F:aminoglycoside N-acetyltransferase activity"/>
    <property type="evidence" value="ECO:0000318"/>
    <property type="project" value="GO_Central"/>
</dbReference>
<accession>Q99Q59</accession>
<dbReference type="HOGENOM" id="CLU_703805_0_0_11"/>
<dbReference type="Pfam" id="PF13530">
    <property type="entry name" value="SCP2_2"/>
    <property type="match status" value="1"/>
</dbReference>
<name>Q99Q59_STRCO</name>
<dbReference type="Pfam" id="PF17668">
    <property type="entry name" value="Acetyltransf_17"/>
    <property type="match status" value="1"/>
</dbReference>
<dbReference type="Pfam" id="PF13527">
    <property type="entry name" value="Acetyltransf_9"/>
    <property type="match status" value="1"/>
</dbReference>
<dbReference type="KEGG" id="sco:SCP1.304"/>
<organism evidence="4 5">
    <name type="scientific">Streptomyces coelicolor (strain ATCC BAA-471 / A3(2) / M145)</name>
    <dbReference type="NCBI Taxonomy" id="100226"/>
    <lineage>
        <taxon>Bacteria</taxon>
        <taxon>Bacillati</taxon>
        <taxon>Actinomycetota</taxon>
        <taxon>Actinomycetes</taxon>
        <taxon>Kitasatosporales</taxon>
        <taxon>Streptomycetaceae</taxon>
        <taxon>Streptomyces</taxon>
        <taxon>Streptomyces albidoflavus group</taxon>
    </lineage>
</organism>
<gene>
    <name evidence="4" type="primary">sapD</name>
    <name evidence="4" type="ordered locus">SCP1.304</name>
    <name evidence="3" type="ordered locus">SCP1.50c</name>
</gene>
<dbReference type="GO" id="GO:0030649">
    <property type="term" value="P:aminoglycoside antibiotic catabolic process"/>
    <property type="evidence" value="ECO:0000318"/>
    <property type="project" value="GO_Central"/>
</dbReference>
<dbReference type="PANTHER" id="PTHR37817">
    <property type="entry name" value="N-ACETYLTRANSFERASE EIS"/>
    <property type="match status" value="1"/>
</dbReference>
<evidence type="ECO:0000313" key="5">
    <source>
        <dbReference type="Proteomes" id="UP000001973"/>
    </source>
</evidence>
<reference evidence="4" key="5">
    <citation type="journal article" date="2009" name="Mol. Microbiol.">
        <title>Extracellular signalling, translational control, two repressors and an activator all contribute to the regulation of methylenomycin production in Streptomyces coelicolor.</title>
        <authorList>
            <person name="O'Rourke S."/>
            <person name="Wietzorrek A."/>
            <person name="Fowler K."/>
            <person name="Corre C."/>
            <person name="Challis G.L."/>
            <person name="Chater K.F."/>
        </authorList>
    </citation>
    <scope>NUCLEOTIDE SEQUENCE</scope>
    <source>
        <strain evidence="4">A3</strain>
        <plasmid evidence="5">SCP1</plasmid>
    </source>
</reference>
<dbReference type="PANTHER" id="PTHR37817:SF1">
    <property type="entry name" value="N-ACETYLTRANSFERASE EIS"/>
    <property type="match status" value="1"/>
</dbReference>
<dbReference type="Gene3D" id="3.30.1050.10">
    <property type="entry name" value="SCP2 sterol-binding domain"/>
    <property type="match status" value="1"/>
</dbReference>
<dbReference type="STRING" id="100226.gene:17765556"/>
<reference evidence="4" key="1">
    <citation type="journal article" date="1998" name="J. Bacteriol.">
        <title>Cloning and physical mapping of the EcoRI fragments of the giant linear plasmid SCP1.</title>
        <authorList>
            <person name="Redenbach M."/>
            <person name="Ikeda K."/>
            <person name="Yamasaki M."/>
            <person name="Kinashi H."/>
        </authorList>
    </citation>
    <scope>NUCLEOTIDE SEQUENCE</scope>
    <source>
        <strain evidence="4">A3</strain>
        <plasmid evidence="5">SCP1</plasmid>
    </source>
</reference>
<dbReference type="SUPFAM" id="SSF55718">
    <property type="entry name" value="SCP-like"/>
    <property type="match status" value="1"/>
</dbReference>
<dbReference type="AlphaFoldDB" id="Q99Q59"/>
<reference evidence="4" key="6">
    <citation type="submission" date="2015-02" db="EMBL/GenBank/DDBJ databases">
        <title>.</title>
        <authorList>
            <person name="Brown S.P."/>
            <person name="Murphy L.D."/>
            <person name="Harris D."/>
        </authorList>
    </citation>
    <scope>NUCLEOTIDE SEQUENCE</scope>
    <source>
        <strain evidence="4">A3</strain>
        <plasmid evidence="5">SCP1</plasmid>
    </source>
</reference>
<evidence type="ECO:0000259" key="2">
    <source>
        <dbReference type="Pfam" id="PF17668"/>
    </source>
</evidence>
<proteinExistence type="predicted"/>
<dbReference type="RefSeq" id="WP_011039351.1">
    <property type="nucleotide sequence ID" value="NC_003903.1"/>
</dbReference>
<dbReference type="OrthoDB" id="3498897at2"/>
<dbReference type="Gene3D" id="3.40.630.30">
    <property type="match status" value="2"/>
</dbReference>
<dbReference type="InterPro" id="IPR036527">
    <property type="entry name" value="SCP2_sterol-bd_dom_sf"/>
</dbReference>
<feature type="domain" description="Eis-like acetyltransferase" evidence="2">
    <location>
        <begin position="181"/>
        <end position="285"/>
    </location>
</feature>
<dbReference type="Proteomes" id="UP000001973">
    <property type="component" value="Plasmid SCP1"/>
</dbReference>
<protein>
    <submittedName>
        <fullName evidence="4">Spore associated protein, SapD</fullName>
    </submittedName>
</protein>
<dbReference type="InterPro" id="IPR025559">
    <property type="entry name" value="Eis_dom"/>
</dbReference>
<evidence type="ECO:0000313" key="3">
    <source>
        <dbReference type="EMBL" id="CAC36572.1"/>
    </source>
</evidence>
<dbReference type="EMBL" id="AL589148">
    <property type="protein sequence ID" value="CAC36572.1"/>
    <property type="molecule type" value="Genomic_DNA"/>
</dbReference>
<reference evidence="4" key="2">
    <citation type="submission" date="2001-02" db="EMBL/GenBank/DDBJ databases">
        <authorList>
            <person name="Bentley S.D."/>
            <person name="Parkhill J."/>
            <person name="Barrell B.G."/>
            <person name="Rajandream M.A."/>
        </authorList>
    </citation>
    <scope>NUCLEOTIDE SEQUENCE</scope>
    <source>
        <strain evidence="4">A3</strain>
        <plasmid evidence="5">SCP1</plasmid>
    </source>
</reference>
<geneLocation type="plasmid" evidence="5">
    <name>SCP1</name>
</geneLocation>
<reference evidence="5" key="3">
    <citation type="journal article" date="2002" name="Nature">
        <title>Complete genome sequence of the model actinomycete Streptomyces coelicolor A3(2).</title>
        <authorList>
            <person name="Bentley S.D."/>
            <person name="Chater K.F."/>
            <person name="Cerdeno-Tarraga A.M."/>
            <person name="Challis G.L."/>
            <person name="Thomson N.R."/>
            <person name="James K.D."/>
            <person name="Harris D.E."/>
            <person name="Quail M.A."/>
            <person name="Kieser H."/>
            <person name="Harper D."/>
            <person name="Bateman A."/>
            <person name="Brown S."/>
            <person name="Chandra G."/>
            <person name="Chen C.W."/>
            <person name="Collins M."/>
            <person name="Cronin A."/>
            <person name="Fraser A."/>
            <person name="Goble A."/>
            <person name="Hidalgo J."/>
            <person name="Hornsby T."/>
            <person name="Howarth S."/>
            <person name="Huang C.H."/>
            <person name="Kieser T."/>
            <person name="Larke L."/>
            <person name="Murphy L."/>
            <person name="Oliver K."/>
            <person name="O'Neil S."/>
            <person name="Rabbinowitsch E."/>
            <person name="Rajandream M.A."/>
            <person name="Rutherford K."/>
            <person name="Rutter S."/>
            <person name="Seeger K."/>
            <person name="Saunders D."/>
            <person name="Sharp S."/>
            <person name="Squares R."/>
            <person name="Squares S."/>
            <person name="Taylor K."/>
            <person name="Warren T."/>
            <person name="Wietzorrek A."/>
            <person name="Woodward J."/>
            <person name="Barrell B.G."/>
            <person name="Parkhill J."/>
            <person name="Hopwood D.A."/>
        </authorList>
    </citation>
    <scope>NUCLEOTIDE SEQUENCE [LARGE SCALE GENOMIC DNA]</scope>
    <source>
        <strain evidence="5">ATCC BAA-471 / A3(2) / M145</strain>
        <plasmid evidence="5">SCP1</plasmid>
    </source>
</reference>
<sequence length="400" mass="44421">MDDHTDELRQPDGLRIIRGDTDEHWQQYDAVATRSYGHPVGDIPLLRHHADLRIAVSRGKIAAGGLSVIGHQYFGGKPVPAALLGAGCVAPEHRGSHLSTRLISERLRPLQNQGAVLATLWTAATGHVQRMGWTAPVQAFSWTVPTDELRRSFTDPGYDVTHGRTQHSDTLHHQIAARWNGPWQRPAWWHTWQQAKHPGLTTYEFRLPHHEVSGNLSVAFEHHRDERRLVVHDFWADTSQAAAAMLAFLGRHNSRIPTIHFQRTALPPAPLLLHHLHRAGSVTAQAGNPWLLRVLDLREAVRLRGWPADADLALPIEVTNHAGDATTRFTLRIHNGNGELEPASRPGHVTLTPGQFAVWYAGGYRTATAALLSGVHGSPAAVRQLIRATSDQEPWMADHF</sequence>